<keyword evidence="1" id="KW-0472">Membrane</keyword>
<keyword evidence="1" id="KW-1133">Transmembrane helix</keyword>
<keyword evidence="3" id="KW-1185">Reference proteome</keyword>
<comment type="caution">
    <text evidence="2">The sequence shown here is derived from an EMBL/GenBank/DDBJ whole genome shotgun (WGS) entry which is preliminary data.</text>
</comment>
<gene>
    <name evidence="2" type="ORF">KSX_27270</name>
</gene>
<dbReference type="AlphaFoldDB" id="A0A8J3HVK0"/>
<reference evidence="2" key="1">
    <citation type="submission" date="2020-10" db="EMBL/GenBank/DDBJ databases">
        <title>Taxonomic study of unclassified bacteria belonging to the class Ktedonobacteria.</title>
        <authorList>
            <person name="Yabe S."/>
            <person name="Wang C.M."/>
            <person name="Zheng Y."/>
            <person name="Sakai Y."/>
            <person name="Cavaletti L."/>
            <person name="Monciardini P."/>
            <person name="Donadio S."/>
        </authorList>
    </citation>
    <scope>NUCLEOTIDE SEQUENCE</scope>
    <source>
        <strain evidence="2">SOSP1-1</strain>
    </source>
</reference>
<accession>A0A8J3HVK0</accession>
<dbReference type="Proteomes" id="UP000612362">
    <property type="component" value="Unassembled WGS sequence"/>
</dbReference>
<evidence type="ECO:0000256" key="1">
    <source>
        <dbReference type="SAM" id="Phobius"/>
    </source>
</evidence>
<protein>
    <submittedName>
        <fullName evidence="2">Uncharacterized protein</fullName>
    </submittedName>
</protein>
<keyword evidence="1" id="KW-0812">Transmembrane</keyword>
<proteinExistence type="predicted"/>
<organism evidence="2 3">
    <name type="scientific">Ktedonospora formicarum</name>
    <dbReference type="NCBI Taxonomy" id="2778364"/>
    <lineage>
        <taxon>Bacteria</taxon>
        <taxon>Bacillati</taxon>
        <taxon>Chloroflexota</taxon>
        <taxon>Ktedonobacteria</taxon>
        <taxon>Ktedonobacterales</taxon>
        <taxon>Ktedonobacteraceae</taxon>
        <taxon>Ktedonospora</taxon>
    </lineage>
</organism>
<feature type="transmembrane region" description="Helical" evidence="1">
    <location>
        <begin position="12"/>
        <end position="37"/>
    </location>
</feature>
<evidence type="ECO:0000313" key="2">
    <source>
        <dbReference type="EMBL" id="GHO44564.1"/>
    </source>
</evidence>
<name>A0A8J3HVK0_9CHLR</name>
<sequence>MRGRFDLTDYLILAFVGIVCLALGVLIGTVIIGPHWFVSQNCAYYPFLLVNPSQYVACKLP</sequence>
<evidence type="ECO:0000313" key="3">
    <source>
        <dbReference type="Proteomes" id="UP000612362"/>
    </source>
</evidence>
<dbReference type="EMBL" id="BNJF01000001">
    <property type="protein sequence ID" value="GHO44564.1"/>
    <property type="molecule type" value="Genomic_DNA"/>
</dbReference>